<evidence type="ECO:0000256" key="5">
    <source>
        <dbReference type="PROSITE-ProRule" id="PRU00309"/>
    </source>
</evidence>
<dbReference type="PANTHER" id="PTHR23080">
    <property type="entry name" value="THAP DOMAIN PROTEIN"/>
    <property type="match status" value="1"/>
</dbReference>
<dbReference type="InterPro" id="IPR038441">
    <property type="entry name" value="THAP_Znf_sf"/>
</dbReference>
<dbReference type="InterPro" id="IPR006612">
    <property type="entry name" value="THAP_Znf"/>
</dbReference>
<feature type="coiled-coil region" evidence="6">
    <location>
        <begin position="154"/>
        <end position="202"/>
    </location>
</feature>
<name>A0ABN8Q334_9CNID</name>
<evidence type="ECO:0000256" key="4">
    <source>
        <dbReference type="ARBA" id="ARBA00023125"/>
    </source>
</evidence>
<comment type="caution">
    <text evidence="9">The sequence shown here is derived from an EMBL/GenBank/DDBJ whole genome shotgun (WGS) entry which is preliminary data.</text>
</comment>
<keyword evidence="3" id="KW-0862">Zinc</keyword>
<dbReference type="Gene3D" id="6.20.210.20">
    <property type="entry name" value="THAP domain"/>
    <property type="match status" value="1"/>
</dbReference>
<feature type="region of interest" description="Disordered" evidence="7">
    <location>
        <begin position="251"/>
        <end position="274"/>
    </location>
</feature>
<sequence length="354" mass="41042">MPSYCCVPNCNQFGYASPSGKKVNFFNFPKAPLIRKQWIHAIRRDEGKDFVITERTKVCSLHFRPEDLQKTLNGRIYVRDGGVPSKFDWSGPSPKKRKAPTERKPLPVKKKLQLAEEISFDSSPSASVNNEEEVVEEFVKISANEPSTSLELDPPDLERKIAELEEKLKQSEDEINNLRRENTELNEKLAECERQQQEISSRLFCVDRFTTDGDISFYTGLSSYATFMAIFQFLNPGDDCENIRSRSSVTDVPEDFYDSDSDDEGNFQPTKRGRPRKLKPLDEFFIVLCRLRRGFSEKHLAHLYGVAQSTISRIFIPWINYMYLKLAKFAFGHQRRLCRQPCQLILKRNFQPQE</sequence>
<keyword evidence="2 5" id="KW-0863">Zinc-finger</keyword>
<dbReference type="SUPFAM" id="SSF57716">
    <property type="entry name" value="Glucocorticoid receptor-like (DNA-binding domain)"/>
    <property type="match status" value="1"/>
</dbReference>
<feature type="compositionally biased region" description="Acidic residues" evidence="7">
    <location>
        <begin position="252"/>
        <end position="265"/>
    </location>
</feature>
<evidence type="ECO:0000256" key="6">
    <source>
        <dbReference type="SAM" id="Coils"/>
    </source>
</evidence>
<dbReference type="EMBL" id="CALNXK010000096">
    <property type="protein sequence ID" value="CAH3153540.1"/>
    <property type="molecule type" value="Genomic_DNA"/>
</dbReference>
<dbReference type="Pfam" id="PF05485">
    <property type="entry name" value="THAP"/>
    <property type="match status" value="1"/>
</dbReference>
<feature type="domain" description="THAP-type" evidence="8">
    <location>
        <begin position="1"/>
        <end position="87"/>
    </location>
</feature>
<evidence type="ECO:0000256" key="3">
    <source>
        <dbReference type="ARBA" id="ARBA00022833"/>
    </source>
</evidence>
<evidence type="ECO:0000256" key="7">
    <source>
        <dbReference type="SAM" id="MobiDB-lite"/>
    </source>
</evidence>
<proteinExistence type="predicted"/>
<protein>
    <recommendedName>
        <fullName evidence="8">THAP-type domain-containing protein</fullName>
    </recommendedName>
</protein>
<dbReference type="PROSITE" id="PS50950">
    <property type="entry name" value="ZF_THAP"/>
    <property type="match status" value="1"/>
</dbReference>
<dbReference type="InterPro" id="IPR027805">
    <property type="entry name" value="Transposase_HTH_dom"/>
</dbReference>
<evidence type="ECO:0000256" key="1">
    <source>
        <dbReference type="ARBA" id="ARBA00022723"/>
    </source>
</evidence>
<gene>
    <name evidence="9" type="ORF">PLOB_00049655</name>
</gene>
<keyword evidence="10" id="KW-1185">Reference proteome</keyword>
<organism evidence="9 10">
    <name type="scientific">Porites lobata</name>
    <dbReference type="NCBI Taxonomy" id="104759"/>
    <lineage>
        <taxon>Eukaryota</taxon>
        <taxon>Metazoa</taxon>
        <taxon>Cnidaria</taxon>
        <taxon>Anthozoa</taxon>
        <taxon>Hexacorallia</taxon>
        <taxon>Scleractinia</taxon>
        <taxon>Fungiina</taxon>
        <taxon>Poritidae</taxon>
        <taxon>Porites</taxon>
    </lineage>
</organism>
<keyword evidence="1" id="KW-0479">Metal-binding</keyword>
<keyword evidence="6" id="KW-0175">Coiled coil</keyword>
<dbReference type="Pfam" id="PF13613">
    <property type="entry name" value="HTH_Tnp_4"/>
    <property type="match status" value="1"/>
</dbReference>
<dbReference type="Proteomes" id="UP001159405">
    <property type="component" value="Unassembled WGS sequence"/>
</dbReference>
<dbReference type="SMART" id="SM00692">
    <property type="entry name" value="DM3"/>
    <property type="match status" value="1"/>
</dbReference>
<dbReference type="SMART" id="SM00980">
    <property type="entry name" value="THAP"/>
    <property type="match status" value="1"/>
</dbReference>
<reference evidence="9 10" key="1">
    <citation type="submission" date="2022-05" db="EMBL/GenBank/DDBJ databases">
        <authorList>
            <consortium name="Genoscope - CEA"/>
            <person name="William W."/>
        </authorList>
    </citation>
    <scope>NUCLEOTIDE SEQUENCE [LARGE SCALE GENOMIC DNA]</scope>
</reference>
<evidence type="ECO:0000259" key="8">
    <source>
        <dbReference type="PROSITE" id="PS50950"/>
    </source>
</evidence>
<evidence type="ECO:0000256" key="2">
    <source>
        <dbReference type="ARBA" id="ARBA00022771"/>
    </source>
</evidence>
<keyword evidence="4 5" id="KW-0238">DNA-binding</keyword>
<evidence type="ECO:0000313" key="9">
    <source>
        <dbReference type="EMBL" id="CAH3153540.1"/>
    </source>
</evidence>
<evidence type="ECO:0000313" key="10">
    <source>
        <dbReference type="Proteomes" id="UP001159405"/>
    </source>
</evidence>
<accession>A0ABN8Q334</accession>